<evidence type="ECO:0000259" key="1">
    <source>
        <dbReference type="Pfam" id="PF00626"/>
    </source>
</evidence>
<dbReference type="Gene3D" id="3.40.50.410">
    <property type="entry name" value="von Willebrand factor, type A domain"/>
    <property type="match status" value="1"/>
</dbReference>
<dbReference type="GO" id="GO:0090110">
    <property type="term" value="P:COPII-coated vesicle cargo loading"/>
    <property type="evidence" value="ECO:0007669"/>
    <property type="project" value="TreeGrafter"/>
</dbReference>
<dbReference type="InterPro" id="IPR012990">
    <property type="entry name" value="Beta-sandwich_Sec23_24"/>
</dbReference>
<dbReference type="AlphaFoldDB" id="A0A2N9IYA8"/>
<dbReference type="InterPro" id="IPR007123">
    <property type="entry name" value="Gelsolin-like_dom"/>
</dbReference>
<proteinExistence type="predicted"/>
<evidence type="ECO:0000313" key="3">
    <source>
        <dbReference type="EMBL" id="SPD29143.1"/>
    </source>
</evidence>
<organism evidence="3">
    <name type="scientific">Fagus sylvatica</name>
    <name type="common">Beechnut</name>
    <dbReference type="NCBI Taxonomy" id="28930"/>
    <lineage>
        <taxon>Eukaryota</taxon>
        <taxon>Viridiplantae</taxon>
        <taxon>Streptophyta</taxon>
        <taxon>Embryophyta</taxon>
        <taxon>Tracheophyta</taxon>
        <taxon>Spermatophyta</taxon>
        <taxon>Magnoliopsida</taxon>
        <taxon>eudicotyledons</taxon>
        <taxon>Gunneridae</taxon>
        <taxon>Pentapetalae</taxon>
        <taxon>rosids</taxon>
        <taxon>fabids</taxon>
        <taxon>Fagales</taxon>
        <taxon>Fagaceae</taxon>
        <taxon>Fagus</taxon>
    </lineage>
</organism>
<dbReference type="Gene3D" id="3.40.20.10">
    <property type="entry name" value="Severin"/>
    <property type="match status" value="1"/>
</dbReference>
<evidence type="ECO:0000259" key="2">
    <source>
        <dbReference type="Pfam" id="PF08033"/>
    </source>
</evidence>
<dbReference type="GO" id="GO:0008270">
    <property type="term" value="F:zinc ion binding"/>
    <property type="evidence" value="ECO:0007669"/>
    <property type="project" value="TreeGrafter"/>
</dbReference>
<dbReference type="InterPro" id="IPR029006">
    <property type="entry name" value="ADF-H/Gelsolin-like_dom_sf"/>
</dbReference>
<sequence>MSFTIFQVYYYYPFSALSDPVKLYNDLRWNVTRPQGFEAVMRVRCSQGIQVQEYHGNFCKRIPTDVDLPGIDCDKTIMVTLKHDDKLQDGSECFVSVTSSGQLILPEALKLLPLYTLGYLCGLVQPIGDLRMVAIHNLGSKEDDESLVPPVIPLSSEHVSDEGIYLLENGEDCLIYIGNMVDSNILQQLLGISPVDEFPTQFVLQQYDNPLSKKLNDLINEIRRQRCSYLRLKLCKKGDPSGQCSRNPLNKLGI</sequence>
<name>A0A2N9IYA8_FAGSY</name>
<dbReference type="EMBL" id="OIVN01006261">
    <property type="protein sequence ID" value="SPD29143.1"/>
    <property type="molecule type" value="Genomic_DNA"/>
</dbReference>
<dbReference type="InterPro" id="IPR036175">
    <property type="entry name" value="Sec23/24_helical_dom_sf"/>
</dbReference>
<dbReference type="GO" id="GO:0006886">
    <property type="term" value="P:intracellular protein transport"/>
    <property type="evidence" value="ECO:0007669"/>
    <property type="project" value="InterPro"/>
</dbReference>
<reference evidence="3" key="1">
    <citation type="submission" date="2018-02" db="EMBL/GenBank/DDBJ databases">
        <authorList>
            <person name="Cohen D.B."/>
            <person name="Kent A.D."/>
        </authorList>
    </citation>
    <scope>NUCLEOTIDE SEQUENCE</scope>
</reference>
<dbReference type="SUPFAM" id="SSF81811">
    <property type="entry name" value="Helical domain of Sec23/24"/>
    <property type="match status" value="1"/>
</dbReference>
<dbReference type="SUPFAM" id="SSF81995">
    <property type="entry name" value="beta-sandwich domain of Sec23/24"/>
    <property type="match status" value="1"/>
</dbReference>
<dbReference type="GO" id="GO:0070971">
    <property type="term" value="C:endoplasmic reticulum exit site"/>
    <property type="evidence" value="ECO:0007669"/>
    <property type="project" value="TreeGrafter"/>
</dbReference>
<dbReference type="Gene3D" id="2.60.40.1670">
    <property type="entry name" value="beta-sandwich domain of Sec23/24"/>
    <property type="match status" value="1"/>
</dbReference>
<dbReference type="SUPFAM" id="SSF82754">
    <property type="entry name" value="C-terminal, gelsolin-like domain of Sec23/24"/>
    <property type="match status" value="1"/>
</dbReference>
<evidence type="ECO:0008006" key="4">
    <source>
        <dbReference type="Google" id="ProtNLM"/>
    </source>
</evidence>
<dbReference type="PANTHER" id="PTHR13803:SF4">
    <property type="entry name" value="SECRETORY 24CD, ISOFORM C"/>
    <property type="match status" value="1"/>
</dbReference>
<dbReference type="InterPro" id="IPR050550">
    <property type="entry name" value="SEC23_SEC24_subfamily"/>
</dbReference>
<feature type="domain" description="Gelsolin-like" evidence="1">
    <location>
        <begin position="148"/>
        <end position="217"/>
    </location>
</feature>
<dbReference type="Pfam" id="PF00626">
    <property type="entry name" value="Gelsolin"/>
    <property type="match status" value="1"/>
</dbReference>
<dbReference type="GO" id="GO:0030127">
    <property type="term" value="C:COPII vesicle coat"/>
    <property type="evidence" value="ECO:0007669"/>
    <property type="project" value="InterPro"/>
</dbReference>
<dbReference type="Pfam" id="PF08033">
    <property type="entry name" value="Sec23_BS"/>
    <property type="match status" value="1"/>
</dbReference>
<accession>A0A2N9IYA8</accession>
<feature type="domain" description="Sec23/Sec24 beta-sandwich" evidence="2">
    <location>
        <begin position="36"/>
        <end position="95"/>
    </location>
</feature>
<dbReference type="PANTHER" id="PTHR13803">
    <property type="entry name" value="SEC24-RELATED PROTEIN"/>
    <property type="match status" value="1"/>
</dbReference>
<gene>
    <name evidence="3" type="ORF">FSB_LOCUS57025</name>
</gene>
<dbReference type="InterPro" id="IPR036180">
    <property type="entry name" value="Gelsolin-like_dom_sf"/>
</dbReference>
<protein>
    <recommendedName>
        <fullName evidence="4">Gelsolin-like domain-containing protein</fullName>
    </recommendedName>
</protein>
<dbReference type="GO" id="GO:0000149">
    <property type="term" value="F:SNARE binding"/>
    <property type="evidence" value="ECO:0007669"/>
    <property type="project" value="TreeGrafter"/>
</dbReference>
<dbReference type="InterPro" id="IPR036465">
    <property type="entry name" value="vWFA_dom_sf"/>
</dbReference>